<dbReference type="InterPro" id="IPR020559">
    <property type="entry name" value="PRibGlycinamide_synth_CS"/>
</dbReference>
<dbReference type="InterPro" id="IPR013815">
    <property type="entry name" value="ATP_grasp_subdomain_1"/>
</dbReference>
<evidence type="ECO:0000256" key="13">
    <source>
        <dbReference type="ARBA" id="ARBA00042864"/>
    </source>
</evidence>
<reference evidence="17 18" key="1">
    <citation type="journal article" date="2018" name="ISME J.">
        <title>A methanotrophic archaeon couples anaerobic oxidation of methane to Fe(III) reduction.</title>
        <authorList>
            <person name="Cai C."/>
            <person name="Leu A.O."/>
            <person name="Xie G.J."/>
            <person name="Guo J."/>
            <person name="Feng Y."/>
            <person name="Zhao J.X."/>
            <person name="Tyson G.W."/>
            <person name="Yuan Z."/>
            <person name="Hu S."/>
        </authorList>
    </citation>
    <scope>NUCLEOTIDE SEQUENCE [LARGE SCALE GENOMIC DNA]</scope>
    <source>
        <strain evidence="17">FeB_12</strain>
    </source>
</reference>
<dbReference type="Gene3D" id="3.30.1490.20">
    <property type="entry name" value="ATP-grasp fold, A domain"/>
    <property type="match status" value="1"/>
</dbReference>
<comment type="caution">
    <text evidence="17">The sequence shown here is derived from an EMBL/GenBank/DDBJ whole genome shotgun (WGS) entry which is preliminary data.</text>
</comment>
<proteinExistence type="inferred from homology"/>
<evidence type="ECO:0000256" key="2">
    <source>
        <dbReference type="ARBA" id="ARBA00001946"/>
    </source>
</evidence>
<dbReference type="InterPro" id="IPR011761">
    <property type="entry name" value="ATP-grasp"/>
</dbReference>
<evidence type="ECO:0000256" key="6">
    <source>
        <dbReference type="ARBA" id="ARBA00022723"/>
    </source>
</evidence>
<dbReference type="AlphaFoldDB" id="A0A855XE91"/>
<dbReference type="GO" id="GO:0005524">
    <property type="term" value="F:ATP binding"/>
    <property type="evidence" value="ECO:0007669"/>
    <property type="project" value="UniProtKB-UniRule"/>
</dbReference>
<evidence type="ECO:0000259" key="16">
    <source>
        <dbReference type="PROSITE" id="PS50975"/>
    </source>
</evidence>
<dbReference type="SUPFAM" id="SSF51246">
    <property type="entry name" value="Rudiment single hybrid motif"/>
    <property type="match status" value="1"/>
</dbReference>
<accession>A0A855XE91</accession>
<dbReference type="SUPFAM" id="SSF52440">
    <property type="entry name" value="PreATP-grasp domain"/>
    <property type="match status" value="1"/>
</dbReference>
<dbReference type="SMART" id="SM01210">
    <property type="entry name" value="GARS_C"/>
    <property type="match status" value="1"/>
</dbReference>
<evidence type="ECO:0000256" key="10">
    <source>
        <dbReference type="ARBA" id="ARBA00023211"/>
    </source>
</evidence>
<comment type="catalytic activity">
    <reaction evidence="14">
        <text>5-phospho-beta-D-ribosylamine + glycine + ATP = N(1)-(5-phospho-beta-D-ribosyl)glycinamide + ADP + phosphate + H(+)</text>
        <dbReference type="Rhea" id="RHEA:17453"/>
        <dbReference type="ChEBI" id="CHEBI:15378"/>
        <dbReference type="ChEBI" id="CHEBI:30616"/>
        <dbReference type="ChEBI" id="CHEBI:43474"/>
        <dbReference type="ChEBI" id="CHEBI:57305"/>
        <dbReference type="ChEBI" id="CHEBI:58681"/>
        <dbReference type="ChEBI" id="CHEBI:143788"/>
        <dbReference type="ChEBI" id="CHEBI:456216"/>
        <dbReference type="EC" id="6.3.4.13"/>
    </reaction>
</comment>
<evidence type="ECO:0000256" key="4">
    <source>
        <dbReference type="ARBA" id="ARBA00013255"/>
    </source>
</evidence>
<dbReference type="EC" id="6.3.4.13" evidence="4 14"/>
<evidence type="ECO:0000256" key="3">
    <source>
        <dbReference type="ARBA" id="ARBA00005174"/>
    </source>
</evidence>
<evidence type="ECO:0000256" key="15">
    <source>
        <dbReference type="PROSITE-ProRule" id="PRU00409"/>
    </source>
</evidence>
<dbReference type="FunFam" id="3.40.50.20:FF:000006">
    <property type="entry name" value="Phosphoribosylamine--glycine ligase, chloroplastic"/>
    <property type="match status" value="1"/>
</dbReference>
<dbReference type="HAMAP" id="MF_00138">
    <property type="entry name" value="GARS"/>
    <property type="match status" value="1"/>
</dbReference>
<feature type="domain" description="ATP-grasp" evidence="16">
    <location>
        <begin position="107"/>
        <end position="313"/>
    </location>
</feature>
<evidence type="ECO:0000256" key="14">
    <source>
        <dbReference type="HAMAP-Rule" id="MF_00138"/>
    </source>
</evidence>
<dbReference type="NCBIfam" id="TIGR00877">
    <property type="entry name" value="purD"/>
    <property type="match status" value="1"/>
</dbReference>
<dbReference type="SMART" id="SM01209">
    <property type="entry name" value="GARS_A"/>
    <property type="match status" value="1"/>
</dbReference>
<name>A0A855XE91_9BACT</name>
<gene>
    <name evidence="14" type="primary">purD</name>
    <name evidence="17" type="ORF">C3F09_00160</name>
</gene>
<evidence type="ECO:0000256" key="12">
    <source>
        <dbReference type="ARBA" id="ARBA00042242"/>
    </source>
</evidence>
<dbReference type="GO" id="GO:0046872">
    <property type="term" value="F:metal ion binding"/>
    <property type="evidence" value="ECO:0007669"/>
    <property type="project" value="UniProtKB-KW"/>
</dbReference>
<dbReference type="UniPathway" id="UPA00074">
    <property type="reaction ID" value="UER00125"/>
</dbReference>
<keyword evidence="7 15" id="KW-0547">Nucleotide-binding</keyword>
<dbReference type="InterPro" id="IPR037123">
    <property type="entry name" value="PRibGlycinamide_synth_C_sf"/>
</dbReference>
<evidence type="ECO:0000313" key="17">
    <source>
        <dbReference type="EMBL" id="PWB76417.1"/>
    </source>
</evidence>
<dbReference type="GO" id="GO:0004637">
    <property type="term" value="F:phosphoribosylamine-glycine ligase activity"/>
    <property type="evidence" value="ECO:0007669"/>
    <property type="project" value="UniProtKB-UniRule"/>
</dbReference>
<dbReference type="GO" id="GO:0009113">
    <property type="term" value="P:purine nucleobase biosynthetic process"/>
    <property type="evidence" value="ECO:0007669"/>
    <property type="project" value="InterPro"/>
</dbReference>
<dbReference type="GO" id="GO:0006189">
    <property type="term" value="P:'de novo' IMP biosynthetic process"/>
    <property type="evidence" value="ECO:0007669"/>
    <property type="project" value="UniProtKB-UniRule"/>
</dbReference>
<dbReference type="Gene3D" id="3.30.470.20">
    <property type="entry name" value="ATP-grasp fold, B domain"/>
    <property type="match status" value="1"/>
</dbReference>
<dbReference type="Pfam" id="PF01071">
    <property type="entry name" value="GARS_A"/>
    <property type="match status" value="1"/>
</dbReference>
<dbReference type="SUPFAM" id="SSF56059">
    <property type="entry name" value="Glutathione synthetase ATP-binding domain-like"/>
    <property type="match status" value="1"/>
</dbReference>
<dbReference type="Gene3D" id="3.90.600.10">
    <property type="entry name" value="Phosphoribosylglycinamide synthetase, C-terminal domain"/>
    <property type="match status" value="1"/>
</dbReference>
<dbReference type="PROSITE" id="PS50975">
    <property type="entry name" value="ATP_GRASP"/>
    <property type="match status" value="1"/>
</dbReference>
<keyword evidence="9 15" id="KW-0067">ATP-binding</keyword>
<keyword evidence="5 14" id="KW-0436">Ligase</keyword>
<sequence>MNVLVIGSGGREHTLVWKLKQSRKVDKIFCAPGNGGIAALARCVNIKVDNTKSLIEFAQRNKCDLTVVGPEQPLASGIVDEFHRRKLRIFGPDRKAARLESSKVFAKEFMKQHHIPTAPFCVFQTSAEAIGFCKSAEFPLVVKADGLAAGKGVIVAKNLKEATIAIEMMMTKKAFGRAGERVIIESFLRGQEVSIMAITDGKTILPLLPSQDHKQAFDGDRGPNTGGMGAYCPVDLVTPEIMEDIQQHILEPTIAGLKADEIGFVGVLYAGLMLTDFGPRVLEFNCRFGDPETQAVLPLLKSDLVDILMAAADRKLASAGKLEWRKGSSACVIMASRGYPANYKTGFPIAGLENVKDNNCFVFHAGTRRDNGKLLTAGGRVLAVVGLNNDLRGALDRAYNVIRKIRFEGAFFRKDIGFRVLQQKAEAKG</sequence>
<dbReference type="Pfam" id="PF02843">
    <property type="entry name" value="GARS_C"/>
    <property type="match status" value="1"/>
</dbReference>
<comment type="pathway">
    <text evidence="3 14">Purine metabolism; IMP biosynthesis via de novo pathway; N(1)-(5-phospho-D-ribosyl)glycinamide from 5-phospho-alpha-D-ribose 1-diphosphate: step 2/2.</text>
</comment>
<evidence type="ECO:0000256" key="7">
    <source>
        <dbReference type="ARBA" id="ARBA00022741"/>
    </source>
</evidence>
<dbReference type="InterPro" id="IPR020561">
    <property type="entry name" value="PRibGlycinamid_synth_ATP-grasp"/>
</dbReference>
<dbReference type="InterPro" id="IPR000115">
    <property type="entry name" value="PRibGlycinamide_synth"/>
</dbReference>
<dbReference type="Gene3D" id="3.40.50.20">
    <property type="match status" value="1"/>
</dbReference>
<organism evidence="17 18">
    <name type="scientific">candidate division GN15 bacterium</name>
    <dbReference type="NCBI Taxonomy" id="2072418"/>
    <lineage>
        <taxon>Bacteria</taxon>
        <taxon>candidate division GN15</taxon>
    </lineage>
</organism>
<dbReference type="PROSITE" id="PS00184">
    <property type="entry name" value="GARS"/>
    <property type="match status" value="1"/>
</dbReference>
<evidence type="ECO:0000313" key="18">
    <source>
        <dbReference type="Proteomes" id="UP000250918"/>
    </source>
</evidence>
<keyword evidence="8 14" id="KW-0658">Purine biosynthesis</keyword>
<keyword evidence="6" id="KW-0479">Metal-binding</keyword>
<dbReference type="FunFam" id="3.30.470.20:FF:000018">
    <property type="entry name" value="Trifunctional purine biosynthetic protein adenosine-3"/>
    <property type="match status" value="1"/>
</dbReference>
<dbReference type="InterPro" id="IPR016185">
    <property type="entry name" value="PreATP-grasp_dom_sf"/>
</dbReference>
<comment type="cofactor">
    <cofactor evidence="1">
        <name>Mn(2+)</name>
        <dbReference type="ChEBI" id="CHEBI:29035"/>
    </cofactor>
</comment>
<evidence type="ECO:0000256" key="8">
    <source>
        <dbReference type="ARBA" id="ARBA00022755"/>
    </source>
</evidence>
<dbReference type="Proteomes" id="UP000250918">
    <property type="component" value="Unassembled WGS sequence"/>
</dbReference>
<dbReference type="EMBL" id="PQAP01000001">
    <property type="protein sequence ID" value="PWB76417.1"/>
    <property type="molecule type" value="Genomic_DNA"/>
</dbReference>
<evidence type="ECO:0000256" key="5">
    <source>
        <dbReference type="ARBA" id="ARBA00022598"/>
    </source>
</evidence>
<dbReference type="FunFam" id="3.90.600.10:FF:000001">
    <property type="entry name" value="Trifunctional purine biosynthetic protein adenosine-3"/>
    <property type="match status" value="1"/>
</dbReference>
<protein>
    <recommendedName>
        <fullName evidence="4 14">Phosphoribosylamine--glycine ligase</fullName>
        <ecNumber evidence="4 14">6.3.4.13</ecNumber>
    </recommendedName>
    <alternativeName>
        <fullName evidence="14">GARS</fullName>
    </alternativeName>
    <alternativeName>
        <fullName evidence="12 14">Glycinamide ribonucleotide synthetase</fullName>
    </alternativeName>
    <alternativeName>
        <fullName evidence="13 14">Phosphoribosylglycinamide synthetase</fullName>
    </alternativeName>
</protein>
<dbReference type="PANTHER" id="PTHR43472:SF1">
    <property type="entry name" value="PHOSPHORIBOSYLAMINE--GLYCINE LIGASE, CHLOROPLASTIC"/>
    <property type="match status" value="1"/>
</dbReference>
<dbReference type="Pfam" id="PF02844">
    <property type="entry name" value="GARS_N"/>
    <property type="match status" value="1"/>
</dbReference>
<dbReference type="PANTHER" id="PTHR43472">
    <property type="entry name" value="PHOSPHORIBOSYLAMINE--GLYCINE LIGASE"/>
    <property type="match status" value="1"/>
</dbReference>
<evidence type="ECO:0000256" key="11">
    <source>
        <dbReference type="ARBA" id="ARBA00038345"/>
    </source>
</evidence>
<dbReference type="InterPro" id="IPR020560">
    <property type="entry name" value="PRibGlycinamide_synth_C-dom"/>
</dbReference>
<keyword evidence="10" id="KW-0464">Manganese</keyword>
<evidence type="ECO:0000256" key="9">
    <source>
        <dbReference type="ARBA" id="ARBA00022840"/>
    </source>
</evidence>
<dbReference type="InterPro" id="IPR020562">
    <property type="entry name" value="PRibGlycinamide_synth_N"/>
</dbReference>
<comment type="similarity">
    <text evidence="11 14">Belongs to the GARS family.</text>
</comment>
<comment type="cofactor">
    <cofactor evidence="2">
        <name>Mg(2+)</name>
        <dbReference type="ChEBI" id="CHEBI:18420"/>
    </cofactor>
</comment>
<evidence type="ECO:0000256" key="1">
    <source>
        <dbReference type="ARBA" id="ARBA00001936"/>
    </source>
</evidence>
<dbReference type="InterPro" id="IPR011054">
    <property type="entry name" value="Rudment_hybrid_motif"/>
</dbReference>